<dbReference type="AlphaFoldDB" id="A0AAN6ZTG2"/>
<name>A0AAN6ZTG2_9PEZI</name>
<gene>
    <name evidence="2" type="ORF">C8A00DRAFT_37100</name>
</gene>
<comment type="caution">
    <text evidence="2">The sequence shown here is derived from an EMBL/GenBank/DDBJ whole genome shotgun (WGS) entry which is preliminary data.</text>
</comment>
<feature type="region of interest" description="Disordered" evidence="1">
    <location>
        <begin position="1"/>
        <end position="80"/>
    </location>
</feature>
<proteinExistence type="predicted"/>
<protein>
    <submittedName>
        <fullName evidence="2">Uncharacterized protein</fullName>
    </submittedName>
</protein>
<evidence type="ECO:0000256" key="1">
    <source>
        <dbReference type="SAM" id="MobiDB-lite"/>
    </source>
</evidence>
<feature type="compositionally biased region" description="Pro residues" evidence="1">
    <location>
        <begin position="8"/>
        <end position="22"/>
    </location>
</feature>
<reference evidence="2" key="2">
    <citation type="submission" date="2023-05" db="EMBL/GenBank/DDBJ databases">
        <authorList>
            <consortium name="Lawrence Berkeley National Laboratory"/>
            <person name="Steindorff A."/>
            <person name="Hensen N."/>
            <person name="Bonometti L."/>
            <person name="Westerberg I."/>
            <person name="Brannstrom I.O."/>
            <person name="Guillou S."/>
            <person name="Cros-Aarteil S."/>
            <person name="Calhoun S."/>
            <person name="Haridas S."/>
            <person name="Kuo A."/>
            <person name="Mondo S."/>
            <person name="Pangilinan J."/>
            <person name="Riley R."/>
            <person name="Labutti K."/>
            <person name="Andreopoulos B."/>
            <person name="Lipzen A."/>
            <person name="Chen C."/>
            <person name="Yanf M."/>
            <person name="Daum C."/>
            <person name="Ng V."/>
            <person name="Clum A."/>
            <person name="Ohm R."/>
            <person name="Martin F."/>
            <person name="Silar P."/>
            <person name="Natvig D."/>
            <person name="Lalanne C."/>
            <person name="Gautier V."/>
            <person name="Ament-Velasquez S.L."/>
            <person name="Kruys A."/>
            <person name="Hutchinson M.I."/>
            <person name="Powell A.J."/>
            <person name="Barry K."/>
            <person name="Miller A.N."/>
            <person name="Grigoriev I.V."/>
            <person name="Debuchy R."/>
            <person name="Gladieux P."/>
            <person name="Thoren M.H."/>
            <person name="Johannesson H."/>
        </authorList>
    </citation>
    <scope>NUCLEOTIDE SEQUENCE</scope>
    <source>
        <strain evidence="2">CBS 538.74</strain>
    </source>
</reference>
<evidence type="ECO:0000313" key="3">
    <source>
        <dbReference type="Proteomes" id="UP001302745"/>
    </source>
</evidence>
<evidence type="ECO:0000313" key="2">
    <source>
        <dbReference type="EMBL" id="KAK4150292.1"/>
    </source>
</evidence>
<feature type="compositionally biased region" description="Low complexity" evidence="1">
    <location>
        <begin position="23"/>
        <end position="49"/>
    </location>
</feature>
<dbReference type="Proteomes" id="UP001302745">
    <property type="component" value="Unassembled WGS sequence"/>
</dbReference>
<organism evidence="2 3">
    <name type="scientific">Chaetomidium leptoderma</name>
    <dbReference type="NCBI Taxonomy" id="669021"/>
    <lineage>
        <taxon>Eukaryota</taxon>
        <taxon>Fungi</taxon>
        <taxon>Dikarya</taxon>
        <taxon>Ascomycota</taxon>
        <taxon>Pezizomycotina</taxon>
        <taxon>Sordariomycetes</taxon>
        <taxon>Sordariomycetidae</taxon>
        <taxon>Sordariales</taxon>
        <taxon>Chaetomiaceae</taxon>
        <taxon>Chaetomidium</taxon>
    </lineage>
</organism>
<sequence length="141" mass="14916">MPSKSTSPPSPTTIPDHPPPPYEATESTTVSTTAGITQTLSPRSSTSTSDHGESSPLQEQQYHPTDPMTLTKKPAWEMDPAMRAQLEDQPGCCCSTRGGCCFSDTGGCCFSSNGGCCFSDRYGTFFSDRGGCCFGDRGSCC</sequence>
<accession>A0AAN6ZTG2</accession>
<dbReference type="EMBL" id="MU857082">
    <property type="protein sequence ID" value="KAK4150292.1"/>
    <property type="molecule type" value="Genomic_DNA"/>
</dbReference>
<keyword evidence="3" id="KW-1185">Reference proteome</keyword>
<reference evidence="2" key="1">
    <citation type="journal article" date="2023" name="Mol. Phylogenet. Evol.">
        <title>Genome-scale phylogeny and comparative genomics of the fungal order Sordariales.</title>
        <authorList>
            <person name="Hensen N."/>
            <person name="Bonometti L."/>
            <person name="Westerberg I."/>
            <person name="Brannstrom I.O."/>
            <person name="Guillou S."/>
            <person name="Cros-Aarteil S."/>
            <person name="Calhoun S."/>
            <person name="Haridas S."/>
            <person name="Kuo A."/>
            <person name="Mondo S."/>
            <person name="Pangilinan J."/>
            <person name="Riley R."/>
            <person name="LaButti K."/>
            <person name="Andreopoulos B."/>
            <person name="Lipzen A."/>
            <person name="Chen C."/>
            <person name="Yan M."/>
            <person name="Daum C."/>
            <person name="Ng V."/>
            <person name="Clum A."/>
            <person name="Steindorff A."/>
            <person name="Ohm R.A."/>
            <person name="Martin F."/>
            <person name="Silar P."/>
            <person name="Natvig D.O."/>
            <person name="Lalanne C."/>
            <person name="Gautier V."/>
            <person name="Ament-Velasquez S.L."/>
            <person name="Kruys A."/>
            <person name="Hutchinson M.I."/>
            <person name="Powell A.J."/>
            <person name="Barry K."/>
            <person name="Miller A.N."/>
            <person name="Grigoriev I.V."/>
            <person name="Debuchy R."/>
            <person name="Gladieux P."/>
            <person name="Hiltunen Thoren M."/>
            <person name="Johannesson H."/>
        </authorList>
    </citation>
    <scope>NUCLEOTIDE SEQUENCE</scope>
    <source>
        <strain evidence="2">CBS 538.74</strain>
    </source>
</reference>